<accession>A0A382QT22</accession>
<organism evidence="2">
    <name type="scientific">marine metagenome</name>
    <dbReference type="NCBI Taxonomy" id="408172"/>
    <lineage>
        <taxon>unclassified sequences</taxon>
        <taxon>metagenomes</taxon>
        <taxon>ecological metagenomes</taxon>
    </lineage>
</organism>
<evidence type="ECO:0000259" key="1">
    <source>
        <dbReference type="SMART" id="SM01073"/>
    </source>
</evidence>
<dbReference type="SMART" id="SM01073">
    <property type="entry name" value="CDC48_N"/>
    <property type="match status" value="1"/>
</dbReference>
<dbReference type="EMBL" id="UINC01116396">
    <property type="protein sequence ID" value="SVC88107.1"/>
    <property type="molecule type" value="Genomic_DNA"/>
</dbReference>
<feature type="non-terminal residue" evidence="2">
    <location>
        <position position="106"/>
    </location>
</feature>
<protein>
    <recommendedName>
        <fullName evidence="1">CDC48 N-terminal subdomain domain-containing protein</fullName>
    </recommendedName>
</protein>
<reference evidence="2" key="1">
    <citation type="submission" date="2018-05" db="EMBL/GenBank/DDBJ databases">
        <authorList>
            <person name="Lanie J.A."/>
            <person name="Ng W.-L."/>
            <person name="Kazmierczak K.M."/>
            <person name="Andrzejewski T.M."/>
            <person name="Davidsen T.M."/>
            <person name="Wayne K.J."/>
            <person name="Tettelin H."/>
            <person name="Glass J.I."/>
            <person name="Rusch D."/>
            <person name="Podicherti R."/>
            <person name="Tsui H.-C.T."/>
            <person name="Winkler M.E."/>
        </authorList>
    </citation>
    <scope>NUCLEOTIDE SEQUENCE</scope>
</reference>
<name>A0A382QT22_9ZZZZ</name>
<feature type="domain" description="CDC48 N-terminal subdomain" evidence="1">
    <location>
        <begin position="11"/>
        <end position="93"/>
    </location>
</feature>
<gene>
    <name evidence="2" type="ORF">METZ01_LOCUS340961</name>
</gene>
<proteinExistence type="predicted"/>
<dbReference type="InterPro" id="IPR003338">
    <property type="entry name" value="CDC4_N-term_subdom"/>
</dbReference>
<dbReference type="SUPFAM" id="SSF50692">
    <property type="entry name" value="ADC-like"/>
    <property type="match status" value="1"/>
</dbReference>
<dbReference type="InterPro" id="IPR009010">
    <property type="entry name" value="Asp_de-COase-like_dom_sf"/>
</dbReference>
<dbReference type="AlphaFoldDB" id="A0A382QT22"/>
<evidence type="ECO:0000313" key="2">
    <source>
        <dbReference type="EMBL" id="SVC88107.1"/>
    </source>
</evidence>
<dbReference type="Gene3D" id="2.40.40.20">
    <property type="match status" value="1"/>
</dbReference>
<sequence length="106" mass="11430">MSRVIARYDQVLTVANLPDQLAHKGLVVFHEQDLQELGASPGDEIVLKGGRKTTGVARVSPSANPGFIYLDATTRLNASARTGEELGAELIEKPRTLDRVFFAPVG</sequence>
<dbReference type="Pfam" id="PF02359">
    <property type="entry name" value="CDC48_N"/>
    <property type="match status" value="1"/>
</dbReference>